<dbReference type="PROSITE" id="PS51233">
    <property type="entry name" value="VWFD"/>
    <property type="match status" value="1"/>
</dbReference>
<dbReference type="Pfam" id="PF08742">
    <property type="entry name" value="C8"/>
    <property type="match status" value="1"/>
</dbReference>
<dbReference type="InterPro" id="IPR014853">
    <property type="entry name" value="VWF/SSPO/ZAN-like_Cys-rich_dom"/>
</dbReference>
<dbReference type="SMART" id="SM00832">
    <property type="entry name" value="C8"/>
    <property type="match status" value="1"/>
</dbReference>
<dbReference type="InterPro" id="IPR058753">
    <property type="entry name" value="TIL_OTOGL_Mucin"/>
</dbReference>
<dbReference type="InParanoid" id="A0A669DI35"/>
<dbReference type="AlphaFoldDB" id="A0A669DI35"/>
<name>A0A669DI35_ORENI</name>
<evidence type="ECO:0000313" key="5">
    <source>
        <dbReference type="Proteomes" id="UP000005207"/>
    </source>
</evidence>
<keyword evidence="5" id="KW-1185">Reference proteome</keyword>
<evidence type="ECO:0000256" key="1">
    <source>
        <dbReference type="ARBA" id="ARBA00004613"/>
    </source>
</evidence>
<dbReference type="InterPro" id="IPR001846">
    <property type="entry name" value="VWF_type-D"/>
</dbReference>
<dbReference type="Proteomes" id="UP000005207">
    <property type="component" value="Linkage group LG7"/>
</dbReference>
<sequence>VCGQCGDFDGNAQNDFTTQGQLIVSNPLEFANSWKASSNCPDVKTNLDTCTSTSRLTWARRKCNIIKEPGFKECHNKIDPHQYYENCVRETCGCDTGGDCECFCTAVKNYAQACAEAGVCVAWRTPEICPVFCDYYNKPGECTWHYEYCPHHTFCRTCKYTEGNCTKFISSLEGCYPKCPEDKPIF</sequence>
<dbReference type="Ensembl" id="ENSONIT00000040788.1">
    <property type="protein sequence ID" value="ENSONIP00000058560.1"/>
    <property type="gene ID" value="ENSONIG00000029133.1"/>
</dbReference>
<dbReference type="Pfam" id="PF25962">
    <property type="entry name" value="TIL_OTOGL_Mucin"/>
    <property type="match status" value="1"/>
</dbReference>
<dbReference type="PANTHER" id="PTHR47246:SF1">
    <property type="entry name" value="MUCIN-19"/>
    <property type="match status" value="1"/>
</dbReference>
<protein>
    <recommendedName>
        <fullName evidence="3">VWFD domain-containing protein</fullName>
    </recommendedName>
</protein>
<proteinExistence type="predicted"/>
<keyword evidence="2" id="KW-0964">Secreted</keyword>
<dbReference type="PANTHER" id="PTHR47246">
    <property type="entry name" value="MUCIN-19"/>
    <property type="match status" value="1"/>
</dbReference>
<evidence type="ECO:0000259" key="3">
    <source>
        <dbReference type="PROSITE" id="PS51233"/>
    </source>
</evidence>
<accession>A0A669DI35</accession>
<organism evidence="4 5">
    <name type="scientific">Oreochromis niloticus</name>
    <name type="common">Nile tilapia</name>
    <name type="synonym">Tilapia nilotica</name>
    <dbReference type="NCBI Taxonomy" id="8128"/>
    <lineage>
        <taxon>Eukaryota</taxon>
        <taxon>Metazoa</taxon>
        <taxon>Chordata</taxon>
        <taxon>Craniata</taxon>
        <taxon>Vertebrata</taxon>
        <taxon>Euteleostomi</taxon>
        <taxon>Actinopterygii</taxon>
        <taxon>Neopterygii</taxon>
        <taxon>Teleostei</taxon>
        <taxon>Neoteleostei</taxon>
        <taxon>Acanthomorphata</taxon>
        <taxon>Ovalentaria</taxon>
        <taxon>Cichlomorphae</taxon>
        <taxon>Cichliformes</taxon>
        <taxon>Cichlidae</taxon>
        <taxon>African cichlids</taxon>
        <taxon>Pseudocrenilabrinae</taxon>
        <taxon>Oreochromini</taxon>
        <taxon>Oreochromis</taxon>
    </lineage>
</organism>
<evidence type="ECO:0000313" key="4">
    <source>
        <dbReference type="Ensembl" id="ENSONIP00000058560.1"/>
    </source>
</evidence>
<feature type="domain" description="VWFD" evidence="3">
    <location>
        <begin position="1"/>
        <end position="41"/>
    </location>
</feature>
<evidence type="ECO:0000256" key="2">
    <source>
        <dbReference type="ARBA" id="ARBA00022525"/>
    </source>
</evidence>
<dbReference type="GeneTree" id="ENSGT00940000164871"/>
<comment type="subcellular location">
    <subcellularLocation>
        <location evidence="1">Secreted</location>
    </subcellularLocation>
</comment>
<dbReference type="OMA" id="YENCVRE"/>
<reference evidence="5" key="1">
    <citation type="submission" date="2012-01" db="EMBL/GenBank/DDBJ databases">
        <title>The Genome Sequence of Oreochromis niloticus (Nile Tilapia).</title>
        <authorList>
            <consortium name="Broad Institute Genome Assembly Team"/>
            <consortium name="Broad Institute Sequencing Platform"/>
            <person name="Di Palma F."/>
            <person name="Johnson J."/>
            <person name="Lander E.S."/>
            <person name="Lindblad-Toh K."/>
        </authorList>
    </citation>
    <scope>NUCLEOTIDE SEQUENCE [LARGE SCALE GENOMIC DNA]</scope>
</reference>
<reference evidence="4" key="3">
    <citation type="submission" date="2025-09" db="UniProtKB">
        <authorList>
            <consortium name="Ensembl"/>
        </authorList>
    </citation>
    <scope>IDENTIFICATION</scope>
</reference>
<reference evidence="4" key="2">
    <citation type="submission" date="2025-08" db="UniProtKB">
        <authorList>
            <consortium name="Ensembl"/>
        </authorList>
    </citation>
    <scope>IDENTIFICATION</scope>
</reference>
<dbReference type="GO" id="GO:0005576">
    <property type="term" value="C:extracellular region"/>
    <property type="evidence" value="ECO:0007669"/>
    <property type="project" value="UniProtKB-SubCell"/>
</dbReference>